<keyword evidence="6 10" id="KW-0067">ATP-binding</keyword>
<evidence type="ECO:0000313" key="11">
    <source>
        <dbReference type="Proteomes" id="UP000199387"/>
    </source>
</evidence>
<evidence type="ECO:0000256" key="7">
    <source>
        <dbReference type="ARBA" id="ARBA00022967"/>
    </source>
</evidence>
<dbReference type="PROSITE" id="PS00211">
    <property type="entry name" value="ABC_TRANSPORTER_1"/>
    <property type="match status" value="1"/>
</dbReference>
<dbReference type="GO" id="GO:0042626">
    <property type="term" value="F:ATPase-coupled transmembrane transporter activity"/>
    <property type="evidence" value="ECO:0007669"/>
    <property type="project" value="TreeGrafter"/>
</dbReference>
<dbReference type="PANTHER" id="PTHR43553">
    <property type="entry name" value="HEAVY METAL TRANSPORTER"/>
    <property type="match status" value="1"/>
</dbReference>
<accession>A0A1G6PHG4</accession>
<dbReference type="GO" id="GO:0005524">
    <property type="term" value="F:ATP binding"/>
    <property type="evidence" value="ECO:0007669"/>
    <property type="project" value="UniProtKB-KW"/>
</dbReference>
<evidence type="ECO:0000256" key="4">
    <source>
        <dbReference type="ARBA" id="ARBA00022475"/>
    </source>
</evidence>
<keyword evidence="7" id="KW-1278">Translocase</keyword>
<dbReference type="EMBL" id="FMZA01000016">
    <property type="protein sequence ID" value="SDC78877.1"/>
    <property type="molecule type" value="Genomic_DNA"/>
</dbReference>
<comment type="similarity">
    <text evidence="2">Belongs to the ABC transporter superfamily.</text>
</comment>
<sequence>MEPIIRLDGAGFRYDHLQERPEAEWALRGVHLQVGSGEYIAVMGPNGSGKSTLAKLLNGLLLPSEGKVWVGGLDTGLEKNHPLIRQKVGMVFQNPDNQIVGTTVKDDVAFGMENLGVPRQEMLKRIDQVLQQVGLRGREASSPHHLSGGQKQRLAIAGVMAMRPEVIIFDEATSMLDPGGRREVLDAITELHRQGTTVIHITHSVKEAFQAERVVVMADGRIEWSGAPHELFHRREKLTRWSLEVPLPLELKERLRRRGLPIRHEITGTEELVESLWKLLSRD</sequence>
<dbReference type="InterPro" id="IPR017871">
    <property type="entry name" value="ABC_transporter-like_CS"/>
</dbReference>
<dbReference type="GO" id="GO:0016887">
    <property type="term" value="F:ATP hydrolysis activity"/>
    <property type="evidence" value="ECO:0007669"/>
    <property type="project" value="InterPro"/>
</dbReference>
<dbReference type="PROSITE" id="PS50893">
    <property type="entry name" value="ABC_TRANSPORTER_2"/>
    <property type="match status" value="1"/>
</dbReference>
<evidence type="ECO:0000313" key="10">
    <source>
        <dbReference type="EMBL" id="SDC78877.1"/>
    </source>
</evidence>
<keyword evidence="5" id="KW-0547">Nucleotide-binding</keyword>
<dbReference type="RefSeq" id="WP_091571577.1">
    <property type="nucleotide sequence ID" value="NZ_FMZA01000016.1"/>
</dbReference>
<evidence type="ECO:0000256" key="6">
    <source>
        <dbReference type="ARBA" id="ARBA00022840"/>
    </source>
</evidence>
<dbReference type="InterPro" id="IPR030947">
    <property type="entry name" value="EcfA_1"/>
</dbReference>
<feature type="domain" description="ABC transporter" evidence="9">
    <location>
        <begin position="12"/>
        <end position="244"/>
    </location>
</feature>
<dbReference type="InterPro" id="IPR015856">
    <property type="entry name" value="ABC_transpr_CbiO/EcfA_su"/>
</dbReference>
<comment type="subcellular location">
    <subcellularLocation>
        <location evidence="1">Cell membrane</location>
        <topology evidence="1">Peripheral membrane protein</topology>
    </subcellularLocation>
</comment>
<name>A0A1G6PHG4_9BACL</name>
<dbReference type="GO" id="GO:0043190">
    <property type="term" value="C:ATP-binding cassette (ABC) transporter complex"/>
    <property type="evidence" value="ECO:0007669"/>
    <property type="project" value="TreeGrafter"/>
</dbReference>
<dbReference type="PANTHER" id="PTHR43553:SF24">
    <property type="entry name" value="ENERGY-COUPLING FACTOR TRANSPORTER ATP-BINDING PROTEIN ECFA1"/>
    <property type="match status" value="1"/>
</dbReference>
<dbReference type="AlphaFoldDB" id="A0A1G6PHG4"/>
<dbReference type="InterPro" id="IPR003593">
    <property type="entry name" value="AAA+_ATPase"/>
</dbReference>
<reference evidence="10 11" key="1">
    <citation type="submission" date="2016-10" db="EMBL/GenBank/DDBJ databases">
        <authorList>
            <person name="de Groot N.N."/>
        </authorList>
    </citation>
    <scope>NUCLEOTIDE SEQUENCE [LARGE SCALE GENOMIC DNA]</scope>
    <source>
        <strain evidence="10 11">DSM 45514</strain>
    </source>
</reference>
<evidence type="ECO:0000256" key="2">
    <source>
        <dbReference type="ARBA" id="ARBA00005417"/>
    </source>
</evidence>
<evidence type="ECO:0000256" key="3">
    <source>
        <dbReference type="ARBA" id="ARBA00022448"/>
    </source>
</evidence>
<dbReference type="Pfam" id="PF00005">
    <property type="entry name" value="ABC_tran"/>
    <property type="match status" value="1"/>
</dbReference>
<dbReference type="InterPro" id="IPR050095">
    <property type="entry name" value="ECF_ABC_transporter_ATP-bd"/>
</dbReference>
<dbReference type="NCBIfam" id="TIGR04520">
    <property type="entry name" value="ECF_ATPase_1"/>
    <property type="match status" value="1"/>
</dbReference>
<evidence type="ECO:0000256" key="5">
    <source>
        <dbReference type="ARBA" id="ARBA00022741"/>
    </source>
</evidence>
<gene>
    <name evidence="10" type="ORF">SAMN04488112_11687</name>
</gene>
<evidence type="ECO:0000256" key="1">
    <source>
        <dbReference type="ARBA" id="ARBA00004202"/>
    </source>
</evidence>
<dbReference type="OrthoDB" id="9784332at2"/>
<evidence type="ECO:0000259" key="9">
    <source>
        <dbReference type="PROSITE" id="PS50893"/>
    </source>
</evidence>
<dbReference type="InterPro" id="IPR027417">
    <property type="entry name" value="P-loop_NTPase"/>
</dbReference>
<dbReference type="CDD" id="cd03225">
    <property type="entry name" value="ABC_cobalt_CbiO_domain1"/>
    <property type="match status" value="1"/>
</dbReference>
<keyword evidence="4" id="KW-1003">Cell membrane</keyword>
<dbReference type="FunFam" id="3.40.50.300:FF:000224">
    <property type="entry name" value="Energy-coupling factor transporter ATP-binding protein EcfA"/>
    <property type="match status" value="1"/>
</dbReference>
<dbReference type="SUPFAM" id="SSF52540">
    <property type="entry name" value="P-loop containing nucleoside triphosphate hydrolases"/>
    <property type="match status" value="1"/>
</dbReference>
<proteinExistence type="inferred from homology"/>
<dbReference type="Gene3D" id="3.40.50.300">
    <property type="entry name" value="P-loop containing nucleotide triphosphate hydrolases"/>
    <property type="match status" value="1"/>
</dbReference>
<dbReference type="SMART" id="SM00382">
    <property type="entry name" value="AAA"/>
    <property type="match status" value="1"/>
</dbReference>
<keyword evidence="3" id="KW-0813">Transport</keyword>
<keyword evidence="8" id="KW-0472">Membrane</keyword>
<keyword evidence="11" id="KW-1185">Reference proteome</keyword>
<organism evidence="10 11">
    <name type="scientific">Melghirimyces thermohalophilus</name>
    <dbReference type="NCBI Taxonomy" id="1236220"/>
    <lineage>
        <taxon>Bacteria</taxon>
        <taxon>Bacillati</taxon>
        <taxon>Bacillota</taxon>
        <taxon>Bacilli</taxon>
        <taxon>Bacillales</taxon>
        <taxon>Thermoactinomycetaceae</taxon>
        <taxon>Melghirimyces</taxon>
    </lineage>
</organism>
<dbReference type="InterPro" id="IPR003439">
    <property type="entry name" value="ABC_transporter-like_ATP-bd"/>
</dbReference>
<protein>
    <submittedName>
        <fullName evidence="10">Energy-coupling factor transport system ATP-binding protein</fullName>
    </submittedName>
</protein>
<dbReference type="GO" id="GO:0015087">
    <property type="term" value="F:cobalt ion transmembrane transporter activity"/>
    <property type="evidence" value="ECO:0007669"/>
    <property type="project" value="UniProtKB-ARBA"/>
</dbReference>
<evidence type="ECO:0000256" key="8">
    <source>
        <dbReference type="ARBA" id="ARBA00023136"/>
    </source>
</evidence>
<dbReference type="STRING" id="1236220.SAMN04488112_11687"/>
<dbReference type="Proteomes" id="UP000199387">
    <property type="component" value="Unassembled WGS sequence"/>
</dbReference>